<name>A0A9Q3BH27_9BASI</name>
<dbReference type="EMBL" id="AVOT02000886">
    <property type="protein sequence ID" value="MBW0464811.1"/>
    <property type="molecule type" value="Genomic_DNA"/>
</dbReference>
<evidence type="ECO:0000313" key="2">
    <source>
        <dbReference type="Proteomes" id="UP000765509"/>
    </source>
</evidence>
<sequence length="117" mass="13602">MLEKERHHVNGCMQDYLKYAKEGWEKSHKTPNFEVEYFVLVSNLSFNNIKGPKKLRDSFEGPFIIRALHDPNAVQLETTGELMNKHPVLPVILIKPYISSDKELFPLRDKPPLKITL</sequence>
<proteinExistence type="predicted"/>
<evidence type="ECO:0000313" key="1">
    <source>
        <dbReference type="EMBL" id="MBW0464811.1"/>
    </source>
</evidence>
<protein>
    <submittedName>
        <fullName evidence="1">Uncharacterized protein</fullName>
    </submittedName>
</protein>
<organism evidence="1 2">
    <name type="scientific">Austropuccinia psidii MF-1</name>
    <dbReference type="NCBI Taxonomy" id="1389203"/>
    <lineage>
        <taxon>Eukaryota</taxon>
        <taxon>Fungi</taxon>
        <taxon>Dikarya</taxon>
        <taxon>Basidiomycota</taxon>
        <taxon>Pucciniomycotina</taxon>
        <taxon>Pucciniomycetes</taxon>
        <taxon>Pucciniales</taxon>
        <taxon>Sphaerophragmiaceae</taxon>
        <taxon>Austropuccinia</taxon>
    </lineage>
</organism>
<keyword evidence="2" id="KW-1185">Reference proteome</keyword>
<accession>A0A9Q3BH27</accession>
<dbReference type="OrthoDB" id="3929326at2759"/>
<gene>
    <name evidence="1" type="ORF">O181_004526</name>
</gene>
<dbReference type="Proteomes" id="UP000765509">
    <property type="component" value="Unassembled WGS sequence"/>
</dbReference>
<reference evidence="1" key="1">
    <citation type="submission" date="2021-03" db="EMBL/GenBank/DDBJ databases">
        <title>Draft genome sequence of rust myrtle Austropuccinia psidii MF-1, a brazilian biotype.</title>
        <authorList>
            <person name="Quecine M.C."/>
            <person name="Pachon D.M.R."/>
            <person name="Bonatelli M.L."/>
            <person name="Correr F.H."/>
            <person name="Franceschini L.M."/>
            <person name="Leite T.F."/>
            <person name="Margarido G.R.A."/>
            <person name="Almeida C.A."/>
            <person name="Ferrarezi J.A."/>
            <person name="Labate C.A."/>
        </authorList>
    </citation>
    <scope>NUCLEOTIDE SEQUENCE</scope>
    <source>
        <strain evidence="1">MF-1</strain>
    </source>
</reference>
<comment type="caution">
    <text evidence="1">The sequence shown here is derived from an EMBL/GenBank/DDBJ whole genome shotgun (WGS) entry which is preliminary data.</text>
</comment>
<dbReference type="AlphaFoldDB" id="A0A9Q3BH27"/>